<sequence>MDVYSHVTDKLKKEGAERMEVYIYKAF</sequence>
<dbReference type="EMBL" id="FLUN01000001">
    <property type="protein sequence ID" value="SBW02804.1"/>
    <property type="molecule type" value="Genomic_DNA"/>
</dbReference>
<reference evidence="1" key="1">
    <citation type="submission" date="2016-04" db="EMBL/GenBank/DDBJ databases">
        <authorList>
            <person name="Evans L.H."/>
            <person name="Alamgir A."/>
            <person name="Owens N."/>
            <person name="Weber N.D."/>
            <person name="Virtaneva K."/>
            <person name="Barbian K."/>
            <person name="Babar A."/>
            <person name="Rosenke K."/>
        </authorList>
    </citation>
    <scope>NUCLEOTIDE SEQUENCE</scope>
    <source>
        <strain evidence="1">86</strain>
    </source>
</reference>
<organism evidence="1">
    <name type="scientific">uncultured Eubacteriales bacterium</name>
    <dbReference type="NCBI Taxonomy" id="172733"/>
    <lineage>
        <taxon>Bacteria</taxon>
        <taxon>Bacillati</taxon>
        <taxon>Bacillota</taxon>
        <taxon>Clostridia</taxon>
        <taxon>Eubacteriales</taxon>
        <taxon>environmental samples</taxon>
    </lineage>
</organism>
<evidence type="ECO:0000313" key="1">
    <source>
        <dbReference type="EMBL" id="SBW02804.1"/>
    </source>
</evidence>
<protein>
    <submittedName>
        <fullName evidence="1">Uncharacterized protein</fullName>
    </submittedName>
</protein>
<proteinExistence type="predicted"/>
<gene>
    <name evidence="1" type="ORF">KL86CLO1_11698</name>
</gene>
<accession>A0A212JTM4</accession>
<dbReference type="AlphaFoldDB" id="A0A212JTM4"/>
<name>A0A212JTM4_9FIRM</name>